<evidence type="ECO:0000259" key="4">
    <source>
        <dbReference type="Pfam" id="PF08545"/>
    </source>
</evidence>
<sequence length="381" mass="40924">MSDNKLPRNVVISGTGLWTPPHSISNEELVDAYNAYAERYNREHAAQIEAGELAAKPLSSAEFIEKASGIKSRYVVSRDGILDPGRMRPYLPERSDDELCMQAEMGVAAAKQALAAAGKQPEDIDAVIVGASYMQRAYPAIAIEIQGALGIDGFAFDMEVACSSATFALQRAVDAICSGSATTVLVVNPELASPQIDFTDRDSHFIFGDVAVASVVECGETATADDTWQILGTRAKTVFSNNIRSNFGYTARAADVDPFGEGKLFRQNGRKVFKEVCPMAAAHIESHVRESGSEPAELARYWLHQANINMNNLIAKKLMGDGASEERAPVVLDRYANTGCAGSVIAFHLYRDDLQPGERGVICSFGAGYSIGSLVVEKTGG</sequence>
<dbReference type="Pfam" id="PF08545">
    <property type="entry name" value="ACP_syn_III"/>
    <property type="match status" value="1"/>
</dbReference>
<keyword evidence="1" id="KW-0808">Transferase</keyword>
<dbReference type="Pfam" id="PF08541">
    <property type="entry name" value="ACP_syn_III_C"/>
    <property type="match status" value="1"/>
</dbReference>
<evidence type="ECO:0000259" key="3">
    <source>
        <dbReference type="Pfam" id="PF08541"/>
    </source>
</evidence>
<keyword evidence="2" id="KW-0012">Acyltransferase</keyword>
<reference evidence="6" key="1">
    <citation type="submission" date="2016-10" db="EMBL/GenBank/DDBJ databases">
        <authorList>
            <person name="Varghese N."/>
            <person name="Submissions S."/>
        </authorList>
    </citation>
    <scope>NUCLEOTIDE SEQUENCE [LARGE SCALE GENOMIC DNA]</scope>
    <source>
        <strain evidence="6">CGMCC 1.10658</strain>
    </source>
</reference>
<dbReference type="RefSeq" id="WP_217631435.1">
    <property type="nucleotide sequence ID" value="NZ_FNFH01000005.1"/>
</dbReference>
<dbReference type="Gene3D" id="3.40.47.10">
    <property type="match status" value="2"/>
</dbReference>
<dbReference type="STRING" id="658219.SAMN05216212_2574"/>
<evidence type="ECO:0000313" key="6">
    <source>
        <dbReference type="Proteomes" id="UP000199305"/>
    </source>
</evidence>
<dbReference type="GO" id="GO:0044550">
    <property type="term" value="P:secondary metabolite biosynthetic process"/>
    <property type="evidence" value="ECO:0007669"/>
    <property type="project" value="TreeGrafter"/>
</dbReference>
<dbReference type="GO" id="GO:0006633">
    <property type="term" value="P:fatty acid biosynthetic process"/>
    <property type="evidence" value="ECO:0007669"/>
    <property type="project" value="InterPro"/>
</dbReference>
<evidence type="ECO:0000256" key="1">
    <source>
        <dbReference type="ARBA" id="ARBA00022679"/>
    </source>
</evidence>
<dbReference type="AlphaFoldDB" id="A0A1G9CNK2"/>
<dbReference type="Proteomes" id="UP000199305">
    <property type="component" value="Unassembled WGS sequence"/>
</dbReference>
<organism evidence="5 6">
    <name type="scientific">Microbulbifer yueqingensis</name>
    <dbReference type="NCBI Taxonomy" id="658219"/>
    <lineage>
        <taxon>Bacteria</taxon>
        <taxon>Pseudomonadati</taxon>
        <taxon>Pseudomonadota</taxon>
        <taxon>Gammaproteobacteria</taxon>
        <taxon>Cellvibrionales</taxon>
        <taxon>Microbulbiferaceae</taxon>
        <taxon>Microbulbifer</taxon>
    </lineage>
</organism>
<evidence type="ECO:0000256" key="2">
    <source>
        <dbReference type="ARBA" id="ARBA00023315"/>
    </source>
</evidence>
<dbReference type="PANTHER" id="PTHR34069:SF2">
    <property type="entry name" value="BETA-KETOACYL-[ACYL-CARRIER-PROTEIN] SYNTHASE III"/>
    <property type="match status" value="1"/>
</dbReference>
<dbReference type="InterPro" id="IPR013747">
    <property type="entry name" value="ACP_syn_III_C"/>
</dbReference>
<feature type="domain" description="Beta-ketoacyl-[acyl-carrier-protein] synthase III C-terminal" evidence="3">
    <location>
        <begin position="290"/>
        <end position="377"/>
    </location>
</feature>
<protein>
    <submittedName>
        <fullName evidence="5">Beta-ketodecanoyl-[acyl-carrier-protein] synthase</fullName>
    </submittedName>
</protein>
<proteinExistence type="predicted"/>
<dbReference type="CDD" id="cd00830">
    <property type="entry name" value="KAS_III"/>
    <property type="match status" value="1"/>
</dbReference>
<gene>
    <name evidence="5" type="ORF">SAMN05216212_2574</name>
</gene>
<evidence type="ECO:0000313" key="5">
    <source>
        <dbReference type="EMBL" id="SDK53252.1"/>
    </source>
</evidence>
<feature type="domain" description="Beta-ketoacyl-[acyl-carrier-protein] synthase III N-terminal" evidence="4">
    <location>
        <begin position="156"/>
        <end position="221"/>
    </location>
</feature>
<dbReference type="PANTHER" id="PTHR34069">
    <property type="entry name" value="3-OXOACYL-[ACYL-CARRIER-PROTEIN] SYNTHASE 3"/>
    <property type="match status" value="1"/>
</dbReference>
<accession>A0A1G9CNK2</accession>
<keyword evidence="6" id="KW-1185">Reference proteome</keyword>
<name>A0A1G9CNK2_9GAMM</name>
<dbReference type="EMBL" id="FNFH01000005">
    <property type="protein sequence ID" value="SDK53252.1"/>
    <property type="molecule type" value="Genomic_DNA"/>
</dbReference>
<dbReference type="InterPro" id="IPR013751">
    <property type="entry name" value="ACP_syn_III_N"/>
</dbReference>
<dbReference type="NCBIfam" id="NF005703">
    <property type="entry name" value="PRK07515.1"/>
    <property type="match status" value="1"/>
</dbReference>
<dbReference type="SUPFAM" id="SSF53901">
    <property type="entry name" value="Thiolase-like"/>
    <property type="match status" value="1"/>
</dbReference>
<dbReference type="GO" id="GO:0004315">
    <property type="term" value="F:3-oxoacyl-[acyl-carrier-protein] synthase activity"/>
    <property type="evidence" value="ECO:0007669"/>
    <property type="project" value="InterPro"/>
</dbReference>
<dbReference type="InterPro" id="IPR016039">
    <property type="entry name" value="Thiolase-like"/>
</dbReference>